<reference evidence="2" key="1">
    <citation type="submission" date="2022-09" db="EMBL/GenBank/DDBJ databases">
        <title>Actin cytoskeleton and complex cell architecture in an #Asgard archaeon.</title>
        <authorList>
            <person name="Ponce Toledo R.I."/>
            <person name="Schleper C."/>
            <person name="Rodrigues Oliveira T."/>
            <person name="Wollweber F."/>
            <person name="Xu J."/>
            <person name="Rittmann S."/>
            <person name="Klingl A."/>
            <person name="Pilhofer M."/>
        </authorList>
    </citation>
    <scope>NUCLEOTIDE SEQUENCE</scope>
    <source>
        <strain evidence="2">B-35</strain>
    </source>
</reference>
<keyword evidence="1" id="KW-0472">Membrane</keyword>
<dbReference type="Proteomes" id="UP001208689">
    <property type="component" value="Chromosome"/>
</dbReference>
<evidence type="ECO:0000313" key="3">
    <source>
        <dbReference type="Proteomes" id="UP001208689"/>
    </source>
</evidence>
<organism evidence="2 3">
    <name type="scientific">Candidatus Lokiarchaeum ossiferum</name>
    <dbReference type="NCBI Taxonomy" id="2951803"/>
    <lineage>
        <taxon>Archaea</taxon>
        <taxon>Promethearchaeati</taxon>
        <taxon>Promethearchaeota</taxon>
        <taxon>Promethearchaeia</taxon>
        <taxon>Promethearchaeales</taxon>
        <taxon>Promethearchaeaceae</taxon>
        <taxon>Candidatus Lokiarchaeum</taxon>
    </lineage>
</organism>
<proteinExistence type="predicted"/>
<evidence type="ECO:0000313" key="2">
    <source>
        <dbReference type="EMBL" id="UYP46536.1"/>
    </source>
</evidence>
<accession>A0ABY6HSZ9</accession>
<protein>
    <submittedName>
        <fullName evidence="2">Uncharacterized protein</fullName>
    </submittedName>
</protein>
<keyword evidence="1" id="KW-1133">Transmembrane helix</keyword>
<keyword evidence="1" id="KW-0812">Transmembrane</keyword>
<keyword evidence="3" id="KW-1185">Reference proteome</keyword>
<feature type="transmembrane region" description="Helical" evidence="1">
    <location>
        <begin position="98"/>
        <end position="115"/>
    </location>
</feature>
<dbReference type="EMBL" id="CP104013">
    <property type="protein sequence ID" value="UYP46536.1"/>
    <property type="molecule type" value="Genomic_DNA"/>
</dbReference>
<name>A0ABY6HSZ9_9ARCH</name>
<evidence type="ECO:0000256" key="1">
    <source>
        <dbReference type="SAM" id="Phobius"/>
    </source>
</evidence>
<gene>
    <name evidence="2" type="ORF">NEF87_002821</name>
</gene>
<sequence>MVEKRRGKARLKIYIPFHKWEEWKTHLEENQPYSVFHINFSQWLRSCFQKVPNSQTIPQYPIRPNTTSNLCAFNTKKIEKTIWIPIEMKHALKIKKGGLSLNAFILLIIDLHIYGGTTENQRIFQILNLQERIDELDLKLHQLSDKTYIQSQVIDNNF</sequence>